<name>A0A432M776_9GAMM</name>
<feature type="transmembrane region" description="Helical" evidence="1">
    <location>
        <begin position="57"/>
        <end position="75"/>
    </location>
</feature>
<dbReference type="EMBL" id="RYYV01000006">
    <property type="protein sequence ID" value="RUL75924.1"/>
    <property type="molecule type" value="Genomic_DNA"/>
</dbReference>
<evidence type="ECO:0000313" key="3">
    <source>
        <dbReference type="Proteomes" id="UP000274358"/>
    </source>
</evidence>
<feature type="transmembrane region" description="Helical" evidence="1">
    <location>
        <begin position="20"/>
        <end position="45"/>
    </location>
</feature>
<gene>
    <name evidence="2" type="ORF">EKH80_09360</name>
</gene>
<proteinExistence type="predicted"/>
<dbReference type="Proteomes" id="UP000274358">
    <property type="component" value="Unassembled WGS sequence"/>
</dbReference>
<sequence>MDEKRYSLRYRSSRMEVWRWYWRAWLARYGWWHLLIAAAVTWLTLANSGARFGPAEYSLRFVWIAPLVIALMAAWPQLAFKSQEPVLEVGPEGWSSRIAGKVGSRAWKMVASIQSNHEIIALVSDSGNALLIPRRAFQSESSREAFLSDIRRWHAAKVS</sequence>
<keyword evidence="1" id="KW-1133">Transmembrane helix</keyword>
<accession>A0A432M776</accession>
<comment type="caution">
    <text evidence="2">The sequence shown here is derived from an EMBL/GenBank/DDBJ whole genome shotgun (WGS) entry which is preliminary data.</text>
</comment>
<dbReference type="AlphaFoldDB" id="A0A432M776"/>
<organism evidence="2 3">
    <name type="scientific">Dyella choica</name>
    <dbReference type="NCBI Taxonomy" id="1927959"/>
    <lineage>
        <taxon>Bacteria</taxon>
        <taxon>Pseudomonadati</taxon>
        <taxon>Pseudomonadota</taxon>
        <taxon>Gammaproteobacteria</taxon>
        <taxon>Lysobacterales</taxon>
        <taxon>Rhodanobacteraceae</taxon>
        <taxon>Dyella</taxon>
    </lineage>
</organism>
<evidence type="ECO:0008006" key="4">
    <source>
        <dbReference type="Google" id="ProtNLM"/>
    </source>
</evidence>
<reference evidence="2 3" key="1">
    <citation type="submission" date="2018-12" db="EMBL/GenBank/DDBJ databases">
        <title>Dyella dinghuensis sp. nov. DHOA06 and Dyella choica sp. nov. 4M-K27, isolated from forest soil.</title>
        <authorList>
            <person name="Qiu L.-H."/>
            <person name="Gao Z.-H."/>
        </authorList>
    </citation>
    <scope>NUCLEOTIDE SEQUENCE [LARGE SCALE GENOMIC DNA]</scope>
    <source>
        <strain evidence="2 3">4M-K27</strain>
    </source>
</reference>
<evidence type="ECO:0000256" key="1">
    <source>
        <dbReference type="SAM" id="Phobius"/>
    </source>
</evidence>
<protein>
    <recommendedName>
        <fullName evidence="4">YcxB family protein</fullName>
    </recommendedName>
</protein>
<keyword evidence="1" id="KW-0812">Transmembrane</keyword>
<evidence type="ECO:0000313" key="2">
    <source>
        <dbReference type="EMBL" id="RUL75924.1"/>
    </source>
</evidence>
<keyword evidence="1" id="KW-0472">Membrane</keyword>
<keyword evidence="3" id="KW-1185">Reference proteome</keyword>